<dbReference type="Pfam" id="PF13953">
    <property type="entry name" value="PapC_C"/>
    <property type="match status" value="1"/>
</dbReference>
<dbReference type="Gene3D" id="2.60.40.2070">
    <property type="match status" value="1"/>
</dbReference>
<dbReference type="InterPro" id="IPR025949">
    <property type="entry name" value="PapC-like_C"/>
</dbReference>
<sequence>MSWVRVAAHRVWLGLAVLVPGVGVADELPPPPTEQAAITDATLYLDLLVNQVGKAELVPVQQRAGRLYLDSEVLRAAGIKLPGEPQGEVALDAIAGLHTDYDSQNQRLLLQVPAAWLPDQQVGGRSLYPASDTRTSFGALFNYDAYLNDTDDGGTYLAAWNELRLFDDWGTLSTTGQWRQAFNGAQSDTRQGFLRYDTTFRYTDEQRLLTYEAGDLVTGALPWSTSVRIGGLQLSRDFGARPDLVTYPLPAFAGEAAVPTSLDLFINGYKSSTTELQPGPYTLTNVPFINGAGEAVVVTTDALGRQVSTTLPFYVTSSLLAKGLTDYSVAAGSLRRDYAVRDFAYGPGVASASLRHGLSDYFTVETHAETAASMMLAGLGGNLQLGTFGVLNAAVAQSRFDGDTGQQVALGYQYNSRRLGFNYQRIERHGDYADLSLVDNPYTRLSRRSEQATVSLNLDSYGSLGAGYFDIRAGDGTRTRLINLSWSKPLWGNSSLYLSANRDVGDSQWAVQAQLVIPFDLHGTLAFSAERSKDGQDLQRVNYSRAVPVGGGVGYNLGYATGGTSGDYRQADLTWRLQSVQLQAGLYGNPEQMTRWADASGSVVLMDAGLFAANRIDDAFVVVSTNGYADVPVRYENQEIGRTDRNGHLLVPYSSGYYRGKYEIDPMELPADVLAPEVEQRVAVRRGSGYLLEFPLKRVLAASLVLVDGNQQELKLGSRVLHRESGAEAVVGWDGLVYLENLSPSNHLQVSKADGGQCQVAFELPDGEGPIPLIGPLVCQ</sequence>
<protein>
    <submittedName>
        <fullName evidence="3">Fimbrial biogenesis outer membrane usher protein</fullName>
    </submittedName>
</protein>
<evidence type="ECO:0000259" key="2">
    <source>
        <dbReference type="Pfam" id="PF13953"/>
    </source>
</evidence>
<dbReference type="PANTHER" id="PTHR30451:SF5">
    <property type="entry name" value="SLR0019 PROTEIN"/>
    <property type="match status" value="1"/>
</dbReference>
<comment type="subcellular location">
    <subcellularLocation>
        <location evidence="1">Cell outer membrane</location>
        <topology evidence="1">Multi-pass membrane protein</topology>
    </subcellularLocation>
</comment>
<keyword evidence="1" id="KW-0813">Transport</keyword>
<evidence type="ECO:0000313" key="3">
    <source>
        <dbReference type="EMBL" id="AZL68105.1"/>
    </source>
</evidence>
<dbReference type="InterPro" id="IPR042186">
    <property type="entry name" value="FimD_plug_dom"/>
</dbReference>
<feature type="domain" description="PapC-like C-terminal" evidence="2">
    <location>
        <begin position="706"/>
        <end position="765"/>
    </location>
</feature>
<dbReference type="Proteomes" id="UP000268230">
    <property type="component" value="Chromosome"/>
</dbReference>
<keyword evidence="1" id="KW-0472">Membrane</keyword>
<dbReference type="Gene3D" id="2.60.40.2610">
    <property type="entry name" value="Outer membrane usher protein FimD, plug domain"/>
    <property type="match status" value="1"/>
</dbReference>
<dbReference type="GO" id="GO:0015473">
    <property type="term" value="F:fimbrial usher porin activity"/>
    <property type="evidence" value="ECO:0007669"/>
    <property type="project" value="InterPro"/>
</dbReference>
<dbReference type="PANTHER" id="PTHR30451">
    <property type="entry name" value="OUTER MEMBRANE USHER PROTEIN"/>
    <property type="match status" value="1"/>
</dbReference>
<organism evidence="3 4">
    <name type="scientific">Pseudomonas entomophila</name>
    <dbReference type="NCBI Taxonomy" id="312306"/>
    <lineage>
        <taxon>Bacteria</taxon>
        <taxon>Pseudomonadati</taxon>
        <taxon>Pseudomonadota</taxon>
        <taxon>Gammaproteobacteria</taxon>
        <taxon>Pseudomonadales</taxon>
        <taxon>Pseudomonadaceae</taxon>
        <taxon>Pseudomonas</taxon>
    </lineage>
</organism>
<dbReference type="KEGG" id="pory:EJA05_10320"/>
<comment type="similarity">
    <text evidence="1">Belongs to the fimbrial export usher family.</text>
</comment>
<dbReference type="AlphaFoldDB" id="A0A3Q8U0X4"/>
<dbReference type="PROSITE" id="PS01151">
    <property type="entry name" value="FIMBRIAL_USHER"/>
    <property type="match status" value="1"/>
</dbReference>
<evidence type="ECO:0000313" key="4">
    <source>
        <dbReference type="Proteomes" id="UP000268230"/>
    </source>
</evidence>
<dbReference type="Gene3D" id="2.60.40.3110">
    <property type="match status" value="1"/>
</dbReference>
<dbReference type="GO" id="GO:0009297">
    <property type="term" value="P:pilus assembly"/>
    <property type="evidence" value="ECO:0007669"/>
    <property type="project" value="InterPro"/>
</dbReference>
<accession>A0A3Q8U0X4</accession>
<dbReference type="OrthoDB" id="8587at2"/>
<dbReference type="Pfam" id="PF00577">
    <property type="entry name" value="Usher"/>
    <property type="match status" value="1"/>
</dbReference>
<reference evidence="3 4" key="1">
    <citation type="submission" date="2018-12" db="EMBL/GenBank/DDBJ databases">
        <authorList>
            <person name="Li S."/>
            <person name="Yang R."/>
            <person name="Chen G."/>
            <person name="Zou L."/>
            <person name="Zhang C."/>
            <person name="Chen Y."/>
            <person name="Liu Z."/>
            <person name="Li Y."/>
            <person name="Yan Y."/>
            <person name="Huang M."/>
            <person name="Chen T."/>
        </authorList>
    </citation>
    <scope>NUCLEOTIDE SEQUENCE [LARGE SCALE GENOMIC DNA]</scope>
    <source>
        <strain evidence="3 4">1257</strain>
    </source>
</reference>
<gene>
    <name evidence="3" type="ORF">EJA05_10320</name>
</gene>
<dbReference type="EMBL" id="CP034338">
    <property type="protein sequence ID" value="AZL68105.1"/>
    <property type="molecule type" value="Genomic_DNA"/>
</dbReference>
<keyword evidence="1" id="KW-0998">Cell outer membrane</keyword>
<dbReference type="InterPro" id="IPR043142">
    <property type="entry name" value="PapC-like_C_sf"/>
</dbReference>
<dbReference type="InterPro" id="IPR000015">
    <property type="entry name" value="Fimb_usher"/>
</dbReference>
<proteinExistence type="inferred from homology"/>
<evidence type="ECO:0000256" key="1">
    <source>
        <dbReference type="RuleBase" id="RU003884"/>
    </source>
</evidence>
<name>A0A3Q8U0X4_9PSED</name>
<dbReference type="GO" id="GO:0009279">
    <property type="term" value="C:cell outer membrane"/>
    <property type="evidence" value="ECO:0007669"/>
    <property type="project" value="UniProtKB-SubCell"/>
</dbReference>
<keyword evidence="1" id="KW-0812">Transmembrane</keyword>
<dbReference type="InterPro" id="IPR018030">
    <property type="entry name" value="Fimbrial_membr_usher_CS"/>
</dbReference>
<keyword evidence="1" id="KW-1029">Fimbrium biogenesis</keyword>